<protein>
    <submittedName>
        <fullName evidence="1">Uncharacterized protein</fullName>
    </submittedName>
</protein>
<comment type="caution">
    <text evidence="1">The sequence shown here is derived from an EMBL/GenBank/DDBJ whole genome shotgun (WGS) entry which is preliminary data.</text>
</comment>
<dbReference type="Proteomes" id="UP000186601">
    <property type="component" value="Unassembled WGS sequence"/>
</dbReference>
<accession>A0A2R6NNP4</accession>
<sequence>MDLLNVALTKMYQKVAPNWVGYSHLFVKNYHSGKLFVQPVTQLGFGGTGILMAPVRLE</sequence>
<name>A0A2R6NNP4_9APHY</name>
<evidence type="ECO:0000313" key="1">
    <source>
        <dbReference type="EMBL" id="PSR74061.1"/>
    </source>
</evidence>
<evidence type="ECO:0000313" key="2">
    <source>
        <dbReference type="Proteomes" id="UP000186601"/>
    </source>
</evidence>
<reference evidence="1 2" key="1">
    <citation type="submission" date="2018-02" db="EMBL/GenBank/DDBJ databases">
        <title>Genome sequence of the basidiomycete white-rot fungus Phlebia centrifuga.</title>
        <authorList>
            <person name="Granchi Z."/>
            <person name="Peng M."/>
            <person name="de Vries R.P."/>
            <person name="Hilden K."/>
            <person name="Makela M.R."/>
            <person name="Grigoriev I."/>
            <person name="Riley R."/>
        </authorList>
    </citation>
    <scope>NUCLEOTIDE SEQUENCE [LARGE SCALE GENOMIC DNA]</scope>
    <source>
        <strain evidence="1 2">FBCC195</strain>
    </source>
</reference>
<dbReference type="EMBL" id="MLYV02001023">
    <property type="protein sequence ID" value="PSR74061.1"/>
    <property type="molecule type" value="Genomic_DNA"/>
</dbReference>
<dbReference type="AlphaFoldDB" id="A0A2R6NNP4"/>
<gene>
    <name evidence="1" type="ORF">PHLCEN_2v10158</name>
</gene>
<keyword evidence="2" id="KW-1185">Reference proteome</keyword>
<organism evidence="1 2">
    <name type="scientific">Hermanssonia centrifuga</name>
    <dbReference type="NCBI Taxonomy" id="98765"/>
    <lineage>
        <taxon>Eukaryota</taxon>
        <taxon>Fungi</taxon>
        <taxon>Dikarya</taxon>
        <taxon>Basidiomycota</taxon>
        <taxon>Agaricomycotina</taxon>
        <taxon>Agaricomycetes</taxon>
        <taxon>Polyporales</taxon>
        <taxon>Meruliaceae</taxon>
        <taxon>Hermanssonia</taxon>
    </lineage>
</organism>
<proteinExistence type="predicted"/>